<dbReference type="EMBL" id="CP009268">
    <property type="protein sequence ID" value="AJA53084.1"/>
    <property type="molecule type" value="Genomic_DNA"/>
</dbReference>
<dbReference type="Gene3D" id="1.10.150.20">
    <property type="entry name" value="5' to 3' exonuclease, C-terminal subdomain"/>
    <property type="match status" value="1"/>
</dbReference>
<reference evidence="18 21" key="1">
    <citation type="journal article" date="2015" name="Genome Announc.">
        <title>Complete Genome Sequence of the Nitrogen-Fixing and Solvent-Producing Clostridium pasteurianum DSM 525.</title>
        <authorList>
            <person name="Poehlein A."/>
            <person name="Grosse-Honebrink A."/>
            <person name="Zhang Y."/>
            <person name="Minton N.P."/>
            <person name="Daniel R."/>
        </authorList>
    </citation>
    <scope>NUCLEOTIDE SEQUENCE [LARGE SCALE GENOMIC DNA]</scope>
    <source>
        <strain evidence="18">DSM 525</strain>
        <strain evidence="21">DSM 525 / ATCC 6013</strain>
    </source>
</reference>
<dbReference type="Proteomes" id="UP000028042">
    <property type="component" value="Unassembled WGS sequence"/>
</dbReference>
<dbReference type="GO" id="GO:0003684">
    <property type="term" value="F:damaged DNA binding"/>
    <property type="evidence" value="ECO:0007669"/>
    <property type="project" value="InterPro"/>
</dbReference>
<dbReference type="eggNOG" id="COG0389">
    <property type="taxonomic scope" value="Bacteria"/>
</dbReference>
<dbReference type="GO" id="GO:0005829">
    <property type="term" value="C:cytosol"/>
    <property type="evidence" value="ECO:0007669"/>
    <property type="project" value="TreeGrafter"/>
</dbReference>
<evidence type="ECO:0000256" key="16">
    <source>
        <dbReference type="HAMAP-Rule" id="MF_01113"/>
    </source>
</evidence>
<dbReference type="InterPro" id="IPR022880">
    <property type="entry name" value="DNApol_IV"/>
</dbReference>
<dbReference type="Proteomes" id="UP000030905">
    <property type="component" value="Chromosome"/>
</dbReference>
<feature type="domain" description="UmuC" evidence="17">
    <location>
        <begin position="5"/>
        <end position="182"/>
    </location>
</feature>
<evidence type="ECO:0000256" key="14">
    <source>
        <dbReference type="ARBA" id="ARBA00023204"/>
    </source>
</evidence>
<dbReference type="Gene3D" id="3.40.1170.60">
    <property type="match status" value="1"/>
</dbReference>
<dbReference type="GeneID" id="93075149"/>
<keyword evidence="10 16" id="KW-0227">DNA damage</keyword>
<dbReference type="InterPro" id="IPR024728">
    <property type="entry name" value="PolY_HhH_motif"/>
</dbReference>
<dbReference type="Gene3D" id="3.30.1490.100">
    <property type="entry name" value="DNA polymerase, Y-family, little finger domain"/>
    <property type="match status" value="1"/>
</dbReference>
<dbReference type="GO" id="GO:0000287">
    <property type="term" value="F:magnesium ion binding"/>
    <property type="evidence" value="ECO:0007669"/>
    <property type="project" value="UniProtKB-UniRule"/>
</dbReference>
<dbReference type="KEGG" id="cpae:CPAST_c30300"/>
<evidence type="ECO:0000256" key="13">
    <source>
        <dbReference type="ARBA" id="ARBA00023125"/>
    </source>
</evidence>
<keyword evidence="5 16" id="KW-0963">Cytoplasm</keyword>
<evidence type="ECO:0000259" key="17">
    <source>
        <dbReference type="PROSITE" id="PS50173"/>
    </source>
</evidence>
<dbReference type="GO" id="GO:0009432">
    <property type="term" value="P:SOS response"/>
    <property type="evidence" value="ECO:0007669"/>
    <property type="project" value="TreeGrafter"/>
</dbReference>
<evidence type="ECO:0000256" key="1">
    <source>
        <dbReference type="ARBA" id="ARBA00004496"/>
    </source>
</evidence>
<keyword evidence="9 16" id="KW-0479">Metal-binding</keyword>
<keyword evidence="4 16" id="KW-0515">Mutator protein</keyword>
<dbReference type="Pfam" id="PF11798">
    <property type="entry name" value="IMS_HHH"/>
    <property type="match status" value="1"/>
</dbReference>
<evidence type="ECO:0000256" key="2">
    <source>
        <dbReference type="ARBA" id="ARBA00010945"/>
    </source>
</evidence>
<dbReference type="CDD" id="cd03586">
    <property type="entry name" value="PolY_Pol_IV_kappa"/>
    <property type="match status" value="1"/>
</dbReference>
<dbReference type="EC" id="2.7.7.7" evidence="16"/>
<dbReference type="InterPro" id="IPR036775">
    <property type="entry name" value="DNA_pol_Y-fam_lit_finger_sf"/>
</dbReference>
<dbReference type="GO" id="GO:0006281">
    <property type="term" value="P:DNA repair"/>
    <property type="evidence" value="ECO:0007669"/>
    <property type="project" value="UniProtKB-UniRule"/>
</dbReference>
<comment type="subcellular location">
    <subcellularLocation>
        <location evidence="1 16">Cytoplasm</location>
    </subcellularLocation>
</comment>
<feature type="binding site" evidence="16">
    <location>
        <position position="9"/>
    </location>
    <ligand>
        <name>Mg(2+)</name>
        <dbReference type="ChEBI" id="CHEBI:18420"/>
    </ligand>
</feature>
<reference evidence="19" key="2">
    <citation type="submission" date="2015-10" db="EMBL/GenBank/DDBJ databases">
        <title>Improved Draft Genome Sequence of Clostridium pasteurianum Strain ATCC 6013 (DSM 525) Using a Hybrid Next-Generation Sequencing Approach.</title>
        <authorList>
            <person name="Pyne M.E."/>
            <person name="Utturkar S.M."/>
            <person name="Brown S.D."/>
            <person name="Moo-Young M."/>
            <person name="Chung D.A."/>
            <person name="Chou P.C."/>
        </authorList>
    </citation>
    <scope>NUCLEOTIDE SEQUENCE</scope>
    <source>
        <strain evidence="19">ATCC 6013</strain>
    </source>
</reference>
<dbReference type="AlphaFoldDB" id="A0A0H3J573"/>
<dbReference type="EMBL" id="JPGY02000001">
    <property type="protein sequence ID" value="KRU10908.1"/>
    <property type="molecule type" value="Genomic_DNA"/>
</dbReference>
<evidence type="ECO:0000313" key="18">
    <source>
        <dbReference type="EMBL" id="AJA53084.1"/>
    </source>
</evidence>
<keyword evidence="7 16" id="KW-0548">Nucleotidyltransferase</keyword>
<gene>
    <name evidence="18" type="primary">dinB2</name>
    <name evidence="16" type="synonym">dinB</name>
    <name evidence="18" type="ORF">CLPA_c30300</name>
    <name evidence="19" type="ORF">CP6013_00155</name>
</gene>
<evidence type="ECO:0000256" key="4">
    <source>
        <dbReference type="ARBA" id="ARBA00022457"/>
    </source>
</evidence>
<comment type="cofactor">
    <cofactor evidence="16">
        <name>Mg(2+)</name>
        <dbReference type="ChEBI" id="CHEBI:18420"/>
    </cofactor>
    <text evidence="16">Binds 2 magnesium ions per subunit.</text>
</comment>
<evidence type="ECO:0000256" key="10">
    <source>
        <dbReference type="ARBA" id="ARBA00022763"/>
    </source>
</evidence>
<evidence type="ECO:0000256" key="8">
    <source>
        <dbReference type="ARBA" id="ARBA00022705"/>
    </source>
</evidence>
<dbReference type="FunFam" id="3.30.1490.100:FF:000004">
    <property type="entry name" value="DNA polymerase IV"/>
    <property type="match status" value="1"/>
</dbReference>
<dbReference type="Pfam" id="PF11799">
    <property type="entry name" value="IMS_C"/>
    <property type="match status" value="1"/>
</dbReference>
<evidence type="ECO:0000313" key="20">
    <source>
        <dbReference type="Proteomes" id="UP000028042"/>
    </source>
</evidence>
<keyword evidence="21" id="KW-1185">Reference proteome</keyword>
<dbReference type="PANTHER" id="PTHR11076:SF33">
    <property type="entry name" value="DNA POLYMERASE KAPPA"/>
    <property type="match status" value="1"/>
</dbReference>
<dbReference type="Pfam" id="PF00817">
    <property type="entry name" value="IMS"/>
    <property type="match status" value="1"/>
</dbReference>
<comment type="subunit">
    <text evidence="3 16">Monomer.</text>
</comment>
<evidence type="ECO:0000313" key="19">
    <source>
        <dbReference type="EMBL" id="KRU10908.1"/>
    </source>
</evidence>
<dbReference type="InterPro" id="IPR050116">
    <property type="entry name" value="DNA_polymerase-Y"/>
</dbReference>
<name>A0A0H3J573_CLOPA</name>
<feature type="binding site" evidence="16">
    <location>
        <position position="103"/>
    </location>
    <ligand>
        <name>Mg(2+)</name>
        <dbReference type="ChEBI" id="CHEBI:18420"/>
    </ligand>
</feature>
<protein>
    <recommendedName>
        <fullName evidence="16">DNA polymerase IV</fullName>
        <shortName evidence="16">Pol IV</shortName>
        <ecNumber evidence="16">2.7.7.7</ecNumber>
    </recommendedName>
</protein>
<reference evidence="19 20" key="3">
    <citation type="journal article" name="Genome Announc.">
        <title>Improved Draft Genome Sequence of Clostridium pasteurianum Strain ATCC 6013 (DSM 525) Using a Hybrid Next-Generation Sequencing Approach.</title>
        <authorList>
            <person name="Pyne M.E."/>
            <person name="Utturkar S."/>
            <person name="Brown S.D."/>
            <person name="Moo-Young M."/>
            <person name="Chung D.A."/>
            <person name="Chou C.P."/>
        </authorList>
    </citation>
    <scope>NUCLEOTIDE SEQUENCE [LARGE SCALE GENOMIC DNA]</scope>
    <source>
        <strain evidence="19 20">ATCC 6013</strain>
    </source>
</reference>
<evidence type="ECO:0000256" key="5">
    <source>
        <dbReference type="ARBA" id="ARBA00022490"/>
    </source>
</evidence>
<sequence length="347" mass="39559">MDKVIMHVDMDAFFASVEVIDNRSLRGKPVIVGGMSERGVVATCSYEARAFGVRSAMPIYMAKAKCPNGIFLPVRYERYKEISNKIFDIFNEITTLIEPLSIDEAYLDLTHVNRDSLYIASFIKNRIKKETGLNISIGLSYNKFLAKLASDWNKPNGLKIIKKSDVPKILFPLSIDKVHGLGKKSVKKLNNIGIFTVEELYKLSVNFLVDLFGKFGPEIYDRIRGIDNREVKILRERKSIGKETTLINDTDDEEDIKPYIKSFASSIANIMKNKNLSGKNITIKIRTASFINHTKSKTLTYYINSEEDIYREACSILEKLKLEEKIRLIGISISSFKEKKIEQLSLF</sequence>
<evidence type="ECO:0000256" key="9">
    <source>
        <dbReference type="ARBA" id="ARBA00022723"/>
    </source>
</evidence>
<evidence type="ECO:0000256" key="15">
    <source>
        <dbReference type="ARBA" id="ARBA00049244"/>
    </source>
</evidence>
<dbReference type="GO" id="GO:0003887">
    <property type="term" value="F:DNA-directed DNA polymerase activity"/>
    <property type="evidence" value="ECO:0007669"/>
    <property type="project" value="UniProtKB-UniRule"/>
</dbReference>
<dbReference type="KEGG" id="cpat:CLPA_c30300"/>
<dbReference type="FunFam" id="3.40.1170.60:FF:000001">
    <property type="entry name" value="DNA polymerase IV"/>
    <property type="match status" value="1"/>
</dbReference>
<organism evidence="18 21">
    <name type="scientific">Clostridium pasteurianum DSM 525 = ATCC 6013</name>
    <dbReference type="NCBI Taxonomy" id="1262449"/>
    <lineage>
        <taxon>Bacteria</taxon>
        <taxon>Bacillati</taxon>
        <taxon>Bacillota</taxon>
        <taxon>Clostridia</taxon>
        <taxon>Eubacteriales</taxon>
        <taxon>Clostridiaceae</taxon>
        <taxon>Clostridium</taxon>
    </lineage>
</organism>
<keyword evidence="8 16" id="KW-0235">DNA replication</keyword>
<dbReference type="RefSeq" id="WP_003445357.1">
    <property type="nucleotide sequence ID" value="NZ_ANZB01000007.1"/>
</dbReference>
<keyword evidence="12 16" id="KW-0239">DNA-directed DNA polymerase</keyword>
<dbReference type="HAMAP" id="MF_01113">
    <property type="entry name" value="DNApol_IV"/>
    <property type="match status" value="1"/>
</dbReference>
<dbReference type="NCBIfam" id="NF002677">
    <property type="entry name" value="PRK02406.1"/>
    <property type="match status" value="1"/>
</dbReference>
<keyword evidence="6 16" id="KW-0808">Transferase</keyword>
<evidence type="ECO:0000256" key="6">
    <source>
        <dbReference type="ARBA" id="ARBA00022679"/>
    </source>
</evidence>
<dbReference type="SUPFAM" id="SSF100879">
    <property type="entry name" value="Lesion bypass DNA polymerase (Y-family), little finger domain"/>
    <property type="match status" value="1"/>
</dbReference>
<dbReference type="InterPro" id="IPR043502">
    <property type="entry name" value="DNA/RNA_pol_sf"/>
</dbReference>
<keyword evidence="13 16" id="KW-0238">DNA-binding</keyword>
<dbReference type="SUPFAM" id="SSF56672">
    <property type="entry name" value="DNA/RNA polymerases"/>
    <property type="match status" value="1"/>
</dbReference>
<comment type="similarity">
    <text evidence="2 16">Belongs to the DNA polymerase type-Y family.</text>
</comment>
<dbReference type="InterPro" id="IPR043128">
    <property type="entry name" value="Rev_trsase/Diguanyl_cyclase"/>
</dbReference>
<evidence type="ECO:0000313" key="21">
    <source>
        <dbReference type="Proteomes" id="UP000030905"/>
    </source>
</evidence>
<dbReference type="PANTHER" id="PTHR11076">
    <property type="entry name" value="DNA REPAIR POLYMERASE UMUC / TRANSFERASE FAMILY MEMBER"/>
    <property type="match status" value="1"/>
</dbReference>
<evidence type="ECO:0000256" key="3">
    <source>
        <dbReference type="ARBA" id="ARBA00011245"/>
    </source>
</evidence>
<proteinExistence type="inferred from homology"/>
<dbReference type="PROSITE" id="PS50173">
    <property type="entry name" value="UMUC"/>
    <property type="match status" value="1"/>
</dbReference>
<feature type="active site" evidence="16">
    <location>
        <position position="104"/>
    </location>
</feature>
<dbReference type="InterPro" id="IPR017961">
    <property type="entry name" value="DNA_pol_Y-fam_little_finger"/>
</dbReference>
<evidence type="ECO:0000256" key="7">
    <source>
        <dbReference type="ARBA" id="ARBA00022695"/>
    </source>
</evidence>
<dbReference type="PATRIC" id="fig|1262449.3.peg.2291"/>
<dbReference type="InterPro" id="IPR001126">
    <property type="entry name" value="UmuC"/>
</dbReference>
<accession>A0A0H3J573</accession>
<evidence type="ECO:0000256" key="12">
    <source>
        <dbReference type="ARBA" id="ARBA00022932"/>
    </source>
</evidence>
<comment type="function">
    <text evidence="16">Poorly processive, error-prone DNA polymerase involved in untargeted mutagenesis. Copies undamaged DNA at stalled replication forks, which arise in vivo from mismatched or misaligned primer ends. These misaligned primers can be extended by PolIV. Exhibits no 3'-5' exonuclease (proofreading) activity. May be involved in translesional synthesis, in conjunction with the beta clamp from PolIII.</text>
</comment>
<keyword evidence="14 16" id="KW-0234">DNA repair</keyword>
<dbReference type="GO" id="GO:0006261">
    <property type="term" value="P:DNA-templated DNA replication"/>
    <property type="evidence" value="ECO:0007669"/>
    <property type="project" value="UniProtKB-UniRule"/>
</dbReference>
<evidence type="ECO:0000256" key="11">
    <source>
        <dbReference type="ARBA" id="ARBA00022842"/>
    </source>
</evidence>
<keyword evidence="11 16" id="KW-0460">Magnesium</keyword>
<feature type="site" description="Substrate discrimination" evidence="16">
    <location>
        <position position="14"/>
    </location>
</feature>
<dbReference type="GO" id="GO:0042276">
    <property type="term" value="P:error-prone translesion synthesis"/>
    <property type="evidence" value="ECO:0007669"/>
    <property type="project" value="TreeGrafter"/>
</dbReference>
<dbReference type="NCBIfam" id="NF010731">
    <property type="entry name" value="PRK14133.1"/>
    <property type="match status" value="1"/>
</dbReference>
<comment type="catalytic activity">
    <reaction evidence="15 16">
        <text>DNA(n) + a 2'-deoxyribonucleoside 5'-triphosphate = DNA(n+1) + diphosphate</text>
        <dbReference type="Rhea" id="RHEA:22508"/>
        <dbReference type="Rhea" id="RHEA-COMP:17339"/>
        <dbReference type="Rhea" id="RHEA-COMP:17340"/>
        <dbReference type="ChEBI" id="CHEBI:33019"/>
        <dbReference type="ChEBI" id="CHEBI:61560"/>
        <dbReference type="ChEBI" id="CHEBI:173112"/>
        <dbReference type="EC" id="2.7.7.7"/>
    </reaction>
</comment>
<dbReference type="Gene3D" id="3.30.70.270">
    <property type="match status" value="1"/>
</dbReference>